<evidence type="ECO:0000313" key="2">
    <source>
        <dbReference type="EMBL" id="NGM52038.1"/>
    </source>
</evidence>
<reference evidence="2" key="1">
    <citation type="submission" date="2020-02" db="EMBL/GenBank/DDBJ databases">
        <authorList>
            <person name="Gao J."/>
            <person name="Sun J."/>
        </authorList>
    </citation>
    <scope>NUCLEOTIDE SEQUENCE</scope>
    <source>
        <strain evidence="2">602-2</strain>
    </source>
</reference>
<gene>
    <name evidence="2" type="ORF">G5B46_20700</name>
</gene>
<evidence type="ECO:0000256" key="1">
    <source>
        <dbReference type="SAM" id="Phobius"/>
    </source>
</evidence>
<keyword evidence="1" id="KW-1133">Transmembrane helix</keyword>
<feature type="transmembrane region" description="Helical" evidence="1">
    <location>
        <begin position="44"/>
        <end position="64"/>
    </location>
</feature>
<name>A0A6G4R4F8_9CAUL</name>
<feature type="transmembrane region" description="Helical" evidence="1">
    <location>
        <begin position="122"/>
        <end position="147"/>
    </location>
</feature>
<sequence length="150" mass="16324">MSGQRLARRRLVAAVVYSFGAALVLGVAASLIGELGKRKPEFAVFSLVAIAFSVLAVMALVLWLCARWWRAADEAAREAHKWSWYWGGSTGLALAAVPYILLHAMPGATEAVLPVGMTTTEAVLFGMALLGGFQLVGYGLFWIGWWLKRR</sequence>
<feature type="transmembrane region" description="Helical" evidence="1">
    <location>
        <begin position="84"/>
        <end position="102"/>
    </location>
</feature>
<dbReference type="EMBL" id="JAAKGT010000013">
    <property type="protein sequence ID" value="NGM52038.1"/>
    <property type="molecule type" value="Genomic_DNA"/>
</dbReference>
<keyword evidence="1" id="KW-0812">Transmembrane</keyword>
<comment type="caution">
    <text evidence="2">The sequence shown here is derived from an EMBL/GenBank/DDBJ whole genome shotgun (WGS) entry which is preliminary data.</text>
</comment>
<proteinExistence type="predicted"/>
<protein>
    <submittedName>
        <fullName evidence="2">Uncharacterized protein</fullName>
    </submittedName>
</protein>
<accession>A0A6G4R4F8</accession>
<dbReference type="RefSeq" id="WP_165262025.1">
    <property type="nucleotide sequence ID" value="NZ_JAAKGT010000013.1"/>
</dbReference>
<organism evidence="2">
    <name type="scientific">Caulobacter sp. 602-2</name>
    <dbReference type="NCBI Taxonomy" id="2710887"/>
    <lineage>
        <taxon>Bacteria</taxon>
        <taxon>Pseudomonadati</taxon>
        <taxon>Pseudomonadota</taxon>
        <taxon>Alphaproteobacteria</taxon>
        <taxon>Caulobacterales</taxon>
        <taxon>Caulobacteraceae</taxon>
        <taxon>Caulobacter</taxon>
    </lineage>
</organism>
<feature type="transmembrane region" description="Helical" evidence="1">
    <location>
        <begin position="12"/>
        <end position="32"/>
    </location>
</feature>
<keyword evidence="1" id="KW-0472">Membrane</keyword>
<dbReference type="AlphaFoldDB" id="A0A6G4R4F8"/>